<comment type="similarity">
    <text evidence="4 14">Belongs to the glycosyl hydrolase 3 family.</text>
</comment>
<dbReference type="AlphaFoldDB" id="A0A545V4P7"/>
<name>A0A545V4P7_9HYPO</name>
<dbReference type="GO" id="GO:0030245">
    <property type="term" value="P:cellulose catabolic process"/>
    <property type="evidence" value="ECO:0007669"/>
    <property type="project" value="UniProtKB-UniPathway"/>
</dbReference>
<dbReference type="Pfam" id="PF01915">
    <property type="entry name" value="Glyco_hydro_3_C"/>
    <property type="match status" value="1"/>
</dbReference>
<dbReference type="InterPro" id="IPR036864">
    <property type="entry name" value="Zn2-C6_fun-type_DNA-bd_sf"/>
</dbReference>
<comment type="pathway">
    <text evidence="3 14">Glycan metabolism; cellulose degradation.</text>
</comment>
<dbReference type="Gene3D" id="3.40.50.1700">
    <property type="entry name" value="Glycoside hydrolase family 3 C-terminal domain"/>
    <property type="match status" value="1"/>
</dbReference>
<protein>
    <recommendedName>
        <fullName evidence="14">beta-glucosidase</fullName>
        <ecNumber evidence="14">3.2.1.21</ecNumber>
    </recommendedName>
</protein>
<evidence type="ECO:0000259" key="16">
    <source>
        <dbReference type="PROSITE" id="PS50048"/>
    </source>
</evidence>
<evidence type="ECO:0000256" key="1">
    <source>
        <dbReference type="ARBA" id="ARBA00000448"/>
    </source>
</evidence>
<dbReference type="GO" id="GO:0008270">
    <property type="term" value="F:zinc ion binding"/>
    <property type="evidence" value="ECO:0007669"/>
    <property type="project" value="InterPro"/>
</dbReference>
<dbReference type="SUPFAM" id="SSF51445">
    <property type="entry name" value="(Trans)glycosidases"/>
    <property type="match status" value="1"/>
</dbReference>
<keyword evidence="18" id="KW-1185">Reference proteome</keyword>
<comment type="caution">
    <text evidence="17">The sequence shown here is derived from an EMBL/GenBank/DDBJ whole genome shotgun (WGS) entry which is preliminary data.</text>
</comment>
<dbReference type="InterPro" id="IPR019800">
    <property type="entry name" value="Glyco_hydro_3_AS"/>
</dbReference>
<dbReference type="SUPFAM" id="SSF57701">
    <property type="entry name" value="Zn2/Cys6 DNA-binding domain"/>
    <property type="match status" value="1"/>
</dbReference>
<evidence type="ECO:0000256" key="5">
    <source>
        <dbReference type="ARBA" id="ARBA00022525"/>
    </source>
</evidence>
<dbReference type="InterPro" id="IPR017853">
    <property type="entry name" value="GH"/>
</dbReference>
<keyword evidence="10 14" id="KW-0119">Carbohydrate metabolism</keyword>
<dbReference type="SMART" id="SM00066">
    <property type="entry name" value="GAL4"/>
    <property type="match status" value="1"/>
</dbReference>
<dbReference type="GO" id="GO:0008422">
    <property type="term" value="F:beta-glucosidase activity"/>
    <property type="evidence" value="ECO:0007669"/>
    <property type="project" value="UniProtKB-EC"/>
</dbReference>
<sequence>MRASPPKNKVARQVRLACDRCHERNLRCSQSAANGPCYRCIQNGETCVYSEPLRPGRPKKSAGNYTESNSSNSESRSQPVSSVESSGHGGGNFTPSTACTIPTTTGMMMPGMIFGSHTDSLYDSETTDFSSVEHSGFQSPTSLLWLESLPADPQLAMLDHELGSNLECQKPGSEKSNTDSSMDADVPQSCRGPGSCKELPDIIQALGRLHQQMARARRRTSPDSEGSALLPTRSTLGAINELLTPGKELIDLVCELCQRCTQEFESGMCYGFIDDQRTVFGLIKAPILQLLHTYNDILLDIAVTGTEDRYQLDIIRTHFQHLSGKFAYTASSTNTIETFDLSLGQLGISRSLQLKIIVSVLRDHIANETKWLQSRSEAAKWAARMNIREKVAIVTGSLTGTCMAYVAPVESVGFSGLCIQDGPAAIRLAAMASVFPSGLTMAATWDRELIYQRGEALGAEFRGSGAHVMLGPVGGPLGRSAMGGRNWEGFSPDPYLTGVAMQLTVRGVQSQGVQANAKHFIGNEQETQRKATEIDGQMVDAISANIDDRTLHELYLWPFADAVRAGVASVTCAYNRVNGTYSCQSKRLLTDILKGELGFEGFVVSDYMAAMSGAETAIAGMDMNQPGPISGSDLQHSYWGPNLVKAVADGSVPEARVDDMVRRVLTPYLYLGQNLTSFPTVDPSSTLLTIENFGFITGTHLLNRSTPTPPGRDVRGNHAALIRQMGSAGTVLLKNVNGTLPLSSPRNIGVFGEDAADVTTGALNPNAGYDVGTVIIGGGSGGGRTSSIVPPLEAIKARARKTGAQLQYITNTTLLTSGEQTTLYPWPDVCLVFLKTWETEGVDRTDLEADGNSAKLVDAVAALCPKRTVVITHSGCPNIMPWADNPDVVAILAAHYPGEESGNSIVDVLWGDVNPSGRLPYTVAANASDYNAPIVNITGPEAADGRAWQDNFTEGLYIDYRHFDKEGIAPLYEFGYGLSYTTFALASELDLSLVPCANNGTVSALPPAARNSSLAMGGSPSLWENVVTASVSVKNTGNRAGSTVVQLYMTLPPENVPPGTPIRVLRGFEKVPLKVGETKKISFELTRRDISYWDVEAQDWRIPGGEMMVSVGFSSRDLPISRPVTVV</sequence>
<dbReference type="Pfam" id="PF00172">
    <property type="entry name" value="Zn_clus"/>
    <property type="match status" value="1"/>
</dbReference>
<dbReference type="InterPro" id="IPR036962">
    <property type="entry name" value="Glyco_hydro_3_N_sf"/>
</dbReference>
<comment type="subcellular location">
    <subcellularLocation>
        <location evidence="2">Secreted</location>
    </subcellularLocation>
</comment>
<evidence type="ECO:0000256" key="12">
    <source>
        <dbReference type="ARBA" id="ARBA00023326"/>
    </source>
</evidence>
<dbReference type="InterPro" id="IPR002772">
    <property type="entry name" value="Glyco_hydro_3_C"/>
</dbReference>
<dbReference type="Gene3D" id="4.10.240.10">
    <property type="entry name" value="Zn(2)-C6 fungal-type DNA-binding domain"/>
    <property type="match status" value="1"/>
</dbReference>
<dbReference type="SUPFAM" id="SSF52279">
    <property type="entry name" value="Beta-D-glucan exohydrolase, C-terminal domain"/>
    <property type="match status" value="1"/>
</dbReference>
<dbReference type="EC" id="3.2.1.21" evidence="14"/>
<feature type="region of interest" description="Disordered" evidence="15">
    <location>
        <begin position="165"/>
        <end position="193"/>
    </location>
</feature>
<dbReference type="Gene3D" id="2.60.40.10">
    <property type="entry name" value="Immunoglobulins"/>
    <property type="match status" value="1"/>
</dbReference>
<evidence type="ECO:0000256" key="8">
    <source>
        <dbReference type="ARBA" id="ARBA00023180"/>
    </source>
</evidence>
<dbReference type="PROSITE" id="PS00775">
    <property type="entry name" value="GLYCOSYL_HYDROL_F3"/>
    <property type="match status" value="1"/>
</dbReference>
<reference evidence="17 18" key="1">
    <citation type="journal article" date="2019" name="Appl. Microbiol. Biotechnol.">
        <title>Genome sequence of Isaria javanica and comparative genome analysis insights into family S53 peptidase evolution in fungal entomopathogens.</title>
        <authorList>
            <person name="Lin R."/>
            <person name="Zhang X."/>
            <person name="Xin B."/>
            <person name="Zou M."/>
            <person name="Gao Y."/>
            <person name="Qin F."/>
            <person name="Hu Q."/>
            <person name="Xie B."/>
            <person name="Cheng X."/>
        </authorList>
    </citation>
    <scope>NUCLEOTIDE SEQUENCE [LARGE SCALE GENOMIC DNA]</scope>
    <source>
        <strain evidence="17 18">IJ1G</strain>
    </source>
</reference>
<evidence type="ECO:0000313" key="18">
    <source>
        <dbReference type="Proteomes" id="UP000315783"/>
    </source>
</evidence>
<dbReference type="STRING" id="43265.A0A545V4P7"/>
<comment type="catalytic activity">
    <reaction evidence="1 14">
        <text>Hydrolysis of terminal, non-reducing beta-D-glucosyl residues with release of beta-D-glucose.</text>
        <dbReference type="EC" id="3.2.1.21"/>
    </reaction>
</comment>
<dbReference type="InterPro" id="IPR001764">
    <property type="entry name" value="Glyco_hydro_3_N"/>
</dbReference>
<dbReference type="InterPro" id="IPR036881">
    <property type="entry name" value="Glyco_hydro_3_C_sf"/>
</dbReference>
<evidence type="ECO:0000256" key="2">
    <source>
        <dbReference type="ARBA" id="ARBA00004613"/>
    </source>
</evidence>
<keyword evidence="6" id="KW-0732">Signal</keyword>
<dbReference type="Gene3D" id="3.20.20.300">
    <property type="entry name" value="Glycoside hydrolase, family 3, N-terminal domain"/>
    <property type="match status" value="1"/>
</dbReference>
<evidence type="ECO:0000256" key="15">
    <source>
        <dbReference type="SAM" id="MobiDB-lite"/>
    </source>
</evidence>
<evidence type="ECO:0000256" key="6">
    <source>
        <dbReference type="ARBA" id="ARBA00022729"/>
    </source>
</evidence>
<keyword evidence="11 14" id="KW-0326">Glycosidase</keyword>
<proteinExistence type="inferred from homology"/>
<evidence type="ECO:0000256" key="3">
    <source>
        <dbReference type="ARBA" id="ARBA00004987"/>
    </source>
</evidence>
<feature type="domain" description="Zn(2)-C6 fungal-type" evidence="16">
    <location>
        <begin position="17"/>
        <end position="49"/>
    </location>
</feature>
<dbReference type="InterPro" id="IPR001138">
    <property type="entry name" value="Zn2Cys6_DnaBD"/>
</dbReference>
<evidence type="ECO:0000256" key="7">
    <source>
        <dbReference type="ARBA" id="ARBA00022801"/>
    </source>
</evidence>
<evidence type="ECO:0000256" key="10">
    <source>
        <dbReference type="ARBA" id="ARBA00023277"/>
    </source>
</evidence>
<accession>A0A545V4P7</accession>
<keyword evidence="12 14" id="KW-0624">Polysaccharide degradation</keyword>
<dbReference type="InterPro" id="IPR026891">
    <property type="entry name" value="Fn3-like"/>
</dbReference>
<dbReference type="PANTHER" id="PTHR42715">
    <property type="entry name" value="BETA-GLUCOSIDASE"/>
    <property type="match status" value="1"/>
</dbReference>
<evidence type="ECO:0000313" key="17">
    <source>
        <dbReference type="EMBL" id="TQV96691.1"/>
    </source>
</evidence>
<dbReference type="Pfam" id="PF00933">
    <property type="entry name" value="Glyco_hydro_3"/>
    <property type="match status" value="1"/>
</dbReference>
<evidence type="ECO:0000256" key="14">
    <source>
        <dbReference type="RuleBase" id="RU361161"/>
    </source>
</evidence>
<evidence type="ECO:0000256" key="4">
    <source>
        <dbReference type="ARBA" id="ARBA00005336"/>
    </source>
</evidence>
<dbReference type="FunFam" id="3.20.20.300:FF:000002">
    <property type="entry name" value="Probable beta-glucosidase"/>
    <property type="match status" value="1"/>
</dbReference>
<keyword evidence="7 14" id="KW-0378">Hydrolase</keyword>
<evidence type="ECO:0000256" key="9">
    <source>
        <dbReference type="ARBA" id="ARBA00023242"/>
    </source>
</evidence>
<dbReference type="PROSITE" id="PS50048">
    <property type="entry name" value="ZN2_CY6_FUNGAL_2"/>
    <property type="match status" value="1"/>
</dbReference>
<keyword evidence="8" id="KW-0325">Glycoprotein</keyword>
<dbReference type="Pfam" id="PF14310">
    <property type="entry name" value="Fn3-like"/>
    <property type="match status" value="1"/>
</dbReference>
<comment type="function">
    <text evidence="13">Beta-glucosidases are one of a number of cellulolytic enzymes involved in the degradation of cellulosic biomass. Catalyzes the last step releasing glucose from the inhibitory cellobiose.</text>
</comment>
<dbReference type="GO" id="GO:0005576">
    <property type="term" value="C:extracellular region"/>
    <property type="evidence" value="ECO:0007669"/>
    <property type="project" value="UniProtKB-SubCell"/>
</dbReference>
<feature type="region of interest" description="Disordered" evidence="15">
    <location>
        <begin position="51"/>
        <end position="104"/>
    </location>
</feature>
<dbReference type="EMBL" id="SPUK01000006">
    <property type="protein sequence ID" value="TQV96691.1"/>
    <property type="molecule type" value="Genomic_DNA"/>
</dbReference>
<dbReference type="PRINTS" id="PR00133">
    <property type="entry name" value="GLHYDRLASE3"/>
</dbReference>
<dbReference type="SMART" id="SM01217">
    <property type="entry name" value="Fn3_like"/>
    <property type="match status" value="1"/>
</dbReference>
<dbReference type="InterPro" id="IPR050288">
    <property type="entry name" value="Cellulose_deg_GH3"/>
</dbReference>
<feature type="compositionally biased region" description="Low complexity" evidence="15">
    <location>
        <begin position="67"/>
        <end position="86"/>
    </location>
</feature>
<evidence type="ECO:0000256" key="11">
    <source>
        <dbReference type="ARBA" id="ARBA00023295"/>
    </source>
</evidence>
<dbReference type="GO" id="GO:0000981">
    <property type="term" value="F:DNA-binding transcription factor activity, RNA polymerase II-specific"/>
    <property type="evidence" value="ECO:0007669"/>
    <property type="project" value="InterPro"/>
</dbReference>
<gene>
    <name evidence="17" type="ORF">IF1G_05274</name>
</gene>
<keyword evidence="9" id="KW-0539">Nucleus</keyword>
<dbReference type="Proteomes" id="UP000315783">
    <property type="component" value="Unassembled WGS sequence"/>
</dbReference>
<dbReference type="CDD" id="cd00067">
    <property type="entry name" value="GAL4"/>
    <property type="match status" value="1"/>
</dbReference>
<evidence type="ECO:0000256" key="13">
    <source>
        <dbReference type="ARBA" id="ARBA00024983"/>
    </source>
</evidence>
<keyword evidence="5" id="KW-0964">Secreted</keyword>
<feature type="compositionally biased region" description="Low complexity" evidence="15">
    <location>
        <begin position="94"/>
        <end position="104"/>
    </location>
</feature>
<organism evidence="17 18">
    <name type="scientific">Cordyceps javanica</name>
    <dbReference type="NCBI Taxonomy" id="43265"/>
    <lineage>
        <taxon>Eukaryota</taxon>
        <taxon>Fungi</taxon>
        <taxon>Dikarya</taxon>
        <taxon>Ascomycota</taxon>
        <taxon>Pezizomycotina</taxon>
        <taxon>Sordariomycetes</taxon>
        <taxon>Hypocreomycetidae</taxon>
        <taxon>Hypocreales</taxon>
        <taxon>Cordycipitaceae</taxon>
        <taxon>Cordyceps</taxon>
    </lineage>
</organism>
<dbReference type="UniPathway" id="UPA00696"/>
<dbReference type="InterPro" id="IPR013783">
    <property type="entry name" value="Ig-like_fold"/>
</dbReference>
<dbReference type="PANTHER" id="PTHR42715:SF12">
    <property type="entry name" value="BETA-GLUCOSIDASE G-RELATED"/>
    <property type="match status" value="1"/>
</dbReference>